<dbReference type="EMBL" id="BLIP01000001">
    <property type="protein sequence ID" value="GFE23993.1"/>
    <property type="molecule type" value="Genomic_DNA"/>
</dbReference>
<dbReference type="AlphaFoldDB" id="A0A640TJF4"/>
<organism evidence="2 3">
    <name type="scientific">Streptomyces nigrescens</name>
    <dbReference type="NCBI Taxonomy" id="1920"/>
    <lineage>
        <taxon>Bacteria</taxon>
        <taxon>Bacillati</taxon>
        <taxon>Actinomycetota</taxon>
        <taxon>Actinomycetes</taxon>
        <taxon>Kitasatosporales</taxon>
        <taxon>Streptomycetaceae</taxon>
        <taxon>Streptomyces</taxon>
    </lineage>
</organism>
<evidence type="ECO:0000313" key="3">
    <source>
        <dbReference type="Proteomes" id="UP000429552"/>
    </source>
</evidence>
<feature type="region of interest" description="Disordered" evidence="1">
    <location>
        <begin position="1"/>
        <end position="60"/>
    </location>
</feature>
<evidence type="ECO:0000313" key="2">
    <source>
        <dbReference type="EMBL" id="GFE23993.1"/>
    </source>
</evidence>
<accession>A0A640TJF4</accession>
<sequence length="104" mass="11487">MRAPSTAPRTATLPRLPPGPPTRPRSALVKAPDRNPGPPHDLGVPSRRIASPKGDQLSTPRQHLVWTNFVTPDSPYLTAVRRRCADRLDYAWCVTAREAVQWGS</sequence>
<feature type="compositionally biased region" description="Low complexity" evidence="1">
    <location>
        <begin position="1"/>
        <end position="14"/>
    </location>
</feature>
<comment type="caution">
    <text evidence="2">The sequence shown here is derived from an EMBL/GenBank/DDBJ whole genome shotgun (WGS) entry which is preliminary data.</text>
</comment>
<gene>
    <name evidence="2" type="ORF">Sliba_44460</name>
</gene>
<proteinExistence type="predicted"/>
<reference evidence="2 3" key="1">
    <citation type="submission" date="2019-12" db="EMBL/GenBank/DDBJ databases">
        <title>Whole genome shotgun sequence of Streptomyces libani subsp. libani NBRC 13452.</title>
        <authorList>
            <person name="Ichikawa N."/>
            <person name="Kimura A."/>
            <person name="Kitahashi Y."/>
            <person name="Komaki H."/>
            <person name="Tamura T."/>
        </authorList>
    </citation>
    <scope>NUCLEOTIDE SEQUENCE [LARGE SCALE GENOMIC DNA]</scope>
    <source>
        <strain evidence="2 3">NBRC 13452</strain>
    </source>
</reference>
<name>A0A640TJF4_STRNI</name>
<protein>
    <submittedName>
        <fullName evidence="2">Uncharacterized protein</fullName>
    </submittedName>
</protein>
<evidence type="ECO:0000256" key="1">
    <source>
        <dbReference type="SAM" id="MobiDB-lite"/>
    </source>
</evidence>
<dbReference type="Proteomes" id="UP000429552">
    <property type="component" value="Unassembled WGS sequence"/>
</dbReference>